<evidence type="ECO:0000313" key="4">
    <source>
        <dbReference type="Proteomes" id="UP000275719"/>
    </source>
</evidence>
<protein>
    <submittedName>
        <fullName evidence="3">Thioesterase</fullName>
    </submittedName>
</protein>
<dbReference type="PANTHER" id="PTHR31793">
    <property type="entry name" value="4-HYDROXYBENZOYL-COA THIOESTERASE FAMILY MEMBER"/>
    <property type="match status" value="1"/>
</dbReference>
<sequence length="144" mass="16828">MENIYYKGQVLWSQIDANGHLRHSAYSDLCTQARSNMMKQVGFSMQEFAKHKIGPILFKEETIYFKEVRMDEEVYVKVLMTKFNDENHRFSITHELYNSKDVKCAVVNVDGAWMNLAERKLTLIPNELVGLIEFIPKSENFNAE</sequence>
<accession>A0A3P3W7B5</accession>
<keyword evidence="2" id="KW-0378">Hydrolase</keyword>
<comment type="caution">
    <text evidence="3">The sequence shown here is derived from an EMBL/GenBank/DDBJ whole genome shotgun (WGS) entry which is preliminary data.</text>
</comment>
<dbReference type="EMBL" id="RQVQ01000018">
    <property type="protein sequence ID" value="RRJ90328.1"/>
    <property type="molecule type" value="Genomic_DNA"/>
</dbReference>
<dbReference type="Proteomes" id="UP000275719">
    <property type="component" value="Unassembled WGS sequence"/>
</dbReference>
<dbReference type="Pfam" id="PF13279">
    <property type="entry name" value="4HBT_2"/>
    <property type="match status" value="1"/>
</dbReference>
<dbReference type="CDD" id="cd00586">
    <property type="entry name" value="4HBT"/>
    <property type="match status" value="1"/>
</dbReference>
<dbReference type="AlphaFoldDB" id="A0A3P3W7B5"/>
<dbReference type="SUPFAM" id="SSF54637">
    <property type="entry name" value="Thioesterase/thiol ester dehydrase-isomerase"/>
    <property type="match status" value="1"/>
</dbReference>
<dbReference type="InterPro" id="IPR029069">
    <property type="entry name" value="HotDog_dom_sf"/>
</dbReference>
<dbReference type="PANTHER" id="PTHR31793:SF27">
    <property type="entry name" value="NOVEL THIOESTERASE SUPERFAMILY DOMAIN AND SAPOSIN A-TYPE DOMAIN CONTAINING PROTEIN (0610012H03RIK)"/>
    <property type="match status" value="1"/>
</dbReference>
<evidence type="ECO:0000256" key="2">
    <source>
        <dbReference type="ARBA" id="ARBA00022801"/>
    </source>
</evidence>
<organism evidence="3 4">
    <name type="scientific">Paenimyroides tangerinum</name>
    <dbReference type="NCBI Taxonomy" id="2488728"/>
    <lineage>
        <taxon>Bacteria</taxon>
        <taxon>Pseudomonadati</taxon>
        <taxon>Bacteroidota</taxon>
        <taxon>Flavobacteriia</taxon>
        <taxon>Flavobacteriales</taxon>
        <taxon>Flavobacteriaceae</taxon>
        <taxon>Paenimyroides</taxon>
    </lineage>
</organism>
<dbReference type="InterPro" id="IPR050563">
    <property type="entry name" value="4-hydroxybenzoyl-CoA_TE"/>
</dbReference>
<gene>
    <name evidence="3" type="ORF">EG240_09480</name>
</gene>
<proteinExistence type="inferred from homology"/>
<dbReference type="OrthoDB" id="760345at2"/>
<evidence type="ECO:0000256" key="1">
    <source>
        <dbReference type="ARBA" id="ARBA00005953"/>
    </source>
</evidence>
<dbReference type="GO" id="GO:0047617">
    <property type="term" value="F:fatty acyl-CoA hydrolase activity"/>
    <property type="evidence" value="ECO:0007669"/>
    <property type="project" value="TreeGrafter"/>
</dbReference>
<name>A0A3P3W7B5_9FLAO</name>
<dbReference type="Gene3D" id="3.10.129.10">
    <property type="entry name" value="Hotdog Thioesterase"/>
    <property type="match status" value="1"/>
</dbReference>
<comment type="similarity">
    <text evidence="1">Belongs to the 4-hydroxybenzoyl-CoA thioesterase family.</text>
</comment>
<keyword evidence="4" id="KW-1185">Reference proteome</keyword>
<reference evidence="3 4" key="1">
    <citation type="submission" date="2018-11" db="EMBL/GenBank/DDBJ databases">
        <title>Flavobacterium sp. nov., YIM 102701-2 draft genome.</title>
        <authorList>
            <person name="Li G."/>
            <person name="Jiang Y."/>
        </authorList>
    </citation>
    <scope>NUCLEOTIDE SEQUENCE [LARGE SCALE GENOMIC DNA]</scope>
    <source>
        <strain evidence="3 4">YIM 102701-2</strain>
    </source>
</reference>
<evidence type="ECO:0000313" key="3">
    <source>
        <dbReference type="EMBL" id="RRJ90328.1"/>
    </source>
</evidence>
<dbReference type="RefSeq" id="WP_125019156.1">
    <property type="nucleotide sequence ID" value="NZ_RQVQ01000018.1"/>
</dbReference>